<dbReference type="Proteomes" id="UP000031623">
    <property type="component" value="Chromosome"/>
</dbReference>
<dbReference type="STRING" id="40754.THII_3647"/>
<organism evidence="1 2">
    <name type="scientific">Thioploca ingrica</name>
    <dbReference type="NCBI Taxonomy" id="40754"/>
    <lineage>
        <taxon>Bacteria</taxon>
        <taxon>Pseudomonadati</taxon>
        <taxon>Pseudomonadota</taxon>
        <taxon>Gammaproteobacteria</taxon>
        <taxon>Thiotrichales</taxon>
        <taxon>Thiotrichaceae</taxon>
        <taxon>Thioploca</taxon>
    </lineage>
</organism>
<evidence type="ECO:0000313" key="2">
    <source>
        <dbReference type="Proteomes" id="UP000031623"/>
    </source>
</evidence>
<dbReference type="AlphaFoldDB" id="A0A090AK79"/>
<proteinExistence type="predicted"/>
<sequence>MNEQAFQAVATVTPADWVTVSGQILTDPAHWNQPAEIIVYGRYQADHSAPVGFMLVKDQANGKSQVQPWNGELAQLVAFETVTTLAKKHWIPIYEDFLKLAAGQLELFFGYRVSNAASERLLVQNQHRIEIAN</sequence>
<keyword evidence="2" id="KW-1185">Reference proteome</keyword>
<dbReference type="HOGENOM" id="CLU_1905812_0_0_6"/>
<evidence type="ECO:0000313" key="1">
    <source>
        <dbReference type="EMBL" id="BAP57944.1"/>
    </source>
</evidence>
<name>A0A090AK79_9GAMM</name>
<gene>
    <name evidence="1" type="ORF">THII_3647</name>
</gene>
<accession>A0A090AK79</accession>
<dbReference type="EMBL" id="AP014633">
    <property type="protein sequence ID" value="BAP57944.1"/>
    <property type="molecule type" value="Genomic_DNA"/>
</dbReference>
<protein>
    <submittedName>
        <fullName evidence="1">Uncharacterized protein</fullName>
    </submittedName>
</protein>
<reference evidence="1 2" key="1">
    <citation type="journal article" date="2014" name="ISME J.">
        <title>Ecophysiology of Thioploca ingrica as revealed by the complete genome sequence supplemented with proteomic evidence.</title>
        <authorList>
            <person name="Kojima H."/>
            <person name="Ogura Y."/>
            <person name="Yamamoto N."/>
            <person name="Togashi T."/>
            <person name="Mori H."/>
            <person name="Watanabe T."/>
            <person name="Nemoto F."/>
            <person name="Kurokawa K."/>
            <person name="Hayashi T."/>
            <person name="Fukui M."/>
        </authorList>
    </citation>
    <scope>NUCLEOTIDE SEQUENCE [LARGE SCALE GENOMIC DNA]</scope>
</reference>
<dbReference type="KEGG" id="tig:THII_3647"/>